<gene>
    <name evidence="3" type="ORF">SAMN02745245_01219</name>
</gene>
<dbReference type="EMBL" id="FQXI01000007">
    <property type="protein sequence ID" value="SHH38607.1"/>
    <property type="molecule type" value="Genomic_DNA"/>
</dbReference>
<dbReference type="RefSeq" id="WP_073184701.1">
    <property type="nucleotide sequence ID" value="NZ_FQXI01000007.1"/>
</dbReference>
<evidence type="ECO:0000259" key="2">
    <source>
        <dbReference type="PROSITE" id="PS50943"/>
    </source>
</evidence>
<dbReference type="GO" id="GO:0003677">
    <property type="term" value="F:DNA binding"/>
    <property type="evidence" value="ECO:0007669"/>
    <property type="project" value="UniProtKB-KW"/>
</dbReference>
<reference evidence="4" key="1">
    <citation type="submission" date="2016-11" db="EMBL/GenBank/DDBJ databases">
        <authorList>
            <person name="Varghese N."/>
            <person name="Submissions S."/>
        </authorList>
    </citation>
    <scope>NUCLEOTIDE SEQUENCE [LARGE SCALE GENOMIC DNA]</scope>
    <source>
        <strain evidence="4">DSM 21120</strain>
    </source>
</reference>
<proteinExistence type="predicted"/>
<dbReference type="Proteomes" id="UP000184032">
    <property type="component" value="Unassembled WGS sequence"/>
</dbReference>
<dbReference type="PANTHER" id="PTHR46558">
    <property type="entry name" value="TRACRIPTIONAL REGULATORY PROTEIN-RELATED-RELATED"/>
    <property type="match status" value="1"/>
</dbReference>
<evidence type="ECO:0000313" key="4">
    <source>
        <dbReference type="Proteomes" id="UP000184032"/>
    </source>
</evidence>
<name>A0A1M5SJ45_9FIRM</name>
<evidence type="ECO:0000256" key="1">
    <source>
        <dbReference type="ARBA" id="ARBA00023125"/>
    </source>
</evidence>
<dbReference type="AlphaFoldDB" id="A0A1M5SJ45"/>
<dbReference type="Pfam" id="PF01381">
    <property type="entry name" value="HTH_3"/>
    <property type="match status" value="1"/>
</dbReference>
<keyword evidence="4" id="KW-1185">Reference proteome</keyword>
<accession>A0A1M5SJ45</accession>
<dbReference type="SMART" id="SM00530">
    <property type="entry name" value="HTH_XRE"/>
    <property type="match status" value="1"/>
</dbReference>
<dbReference type="PROSITE" id="PS50943">
    <property type="entry name" value="HTH_CROC1"/>
    <property type="match status" value="1"/>
</dbReference>
<dbReference type="PANTHER" id="PTHR46558:SF11">
    <property type="entry name" value="HTH-TYPE TRANSCRIPTIONAL REGULATOR XRE"/>
    <property type="match status" value="1"/>
</dbReference>
<dbReference type="CDD" id="cd00093">
    <property type="entry name" value="HTH_XRE"/>
    <property type="match status" value="1"/>
</dbReference>
<dbReference type="InterPro" id="IPR010982">
    <property type="entry name" value="Lambda_DNA-bd_dom_sf"/>
</dbReference>
<protein>
    <submittedName>
        <fullName evidence="3">DNA-binding transcriptional regulator, XRE-family HTH domain</fullName>
    </submittedName>
</protein>
<feature type="domain" description="HTH cro/C1-type" evidence="2">
    <location>
        <begin position="10"/>
        <end position="50"/>
    </location>
</feature>
<dbReference type="STRING" id="1120995.SAMN02745245_01219"/>
<sequence>MEKREIGETIRVLRKNKGVTQEQLAEILEVSTPAVSKWENSQTYPDISLLLCVDDVLRRRLETKLITKILTFKVA</sequence>
<dbReference type="OrthoDB" id="1634626at2"/>
<keyword evidence="1 3" id="KW-0238">DNA-binding</keyword>
<evidence type="ECO:0000313" key="3">
    <source>
        <dbReference type="EMBL" id="SHH38607.1"/>
    </source>
</evidence>
<dbReference type="InterPro" id="IPR001387">
    <property type="entry name" value="Cro/C1-type_HTH"/>
</dbReference>
<organism evidence="3 4">
    <name type="scientific">Anaerosphaera aminiphila DSM 21120</name>
    <dbReference type="NCBI Taxonomy" id="1120995"/>
    <lineage>
        <taxon>Bacteria</taxon>
        <taxon>Bacillati</taxon>
        <taxon>Bacillota</taxon>
        <taxon>Tissierellia</taxon>
        <taxon>Tissierellales</taxon>
        <taxon>Peptoniphilaceae</taxon>
        <taxon>Anaerosphaera</taxon>
    </lineage>
</organism>
<dbReference type="SUPFAM" id="SSF47413">
    <property type="entry name" value="lambda repressor-like DNA-binding domains"/>
    <property type="match status" value="1"/>
</dbReference>
<dbReference type="Gene3D" id="1.10.260.40">
    <property type="entry name" value="lambda repressor-like DNA-binding domains"/>
    <property type="match status" value="1"/>
</dbReference>